<dbReference type="InterPro" id="IPR001245">
    <property type="entry name" value="Ser-Thr/Tyr_kinase_cat_dom"/>
</dbReference>
<comment type="caution">
    <text evidence="5">The sequence shown here is derived from an EMBL/GenBank/DDBJ whole genome shotgun (WGS) entry which is preliminary data.</text>
</comment>
<feature type="domain" description="Protein kinase" evidence="4">
    <location>
        <begin position="269"/>
        <end position="568"/>
    </location>
</feature>
<keyword evidence="5" id="KW-0418">Kinase</keyword>
<proteinExistence type="predicted"/>
<feature type="region of interest" description="Disordered" evidence="3">
    <location>
        <begin position="184"/>
        <end position="203"/>
    </location>
</feature>
<evidence type="ECO:0000256" key="1">
    <source>
        <dbReference type="ARBA" id="ARBA00022741"/>
    </source>
</evidence>
<dbReference type="PROSITE" id="PS00108">
    <property type="entry name" value="PROTEIN_KINASE_ST"/>
    <property type="match status" value="1"/>
</dbReference>
<dbReference type="GO" id="GO:0004672">
    <property type="term" value="F:protein kinase activity"/>
    <property type="evidence" value="ECO:0007669"/>
    <property type="project" value="InterPro"/>
</dbReference>
<evidence type="ECO:0000256" key="3">
    <source>
        <dbReference type="SAM" id="MobiDB-lite"/>
    </source>
</evidence>
<dbReference type="Proteomes" id="UP000288805">
    <property type="component" value="Unassembled WGS sequence"/>
</dbReference>
<protein>
    <submittedName>
        <fullName evidence="5">G-type lectin S-receptor-like serine/threonine-protein kinase RLK1</fullName>
    </submittedName>
</protein>
<dbReference type="PANTHER" id="PTHR27001:SF801">
    <property type="entry name" value="INACTIVE PROTEIN KINASE SELMODRAFT_444075-LIKE"/>
    <property type="match status" value="1"/>
</dbReference>
<dbReference type="EMBL" id="QGNW01001126">
    <property type="protein sequence ID" value="RVW54579.1"/>
    <property type="molecule type" value="Genomic_DNA"/>
</dbReference>
<dbReference type="GO" id="GO:0005524">
    <property type="term" value="F:ATP binding"/>
    <property type="evidence" value="ECO:0007669"/>
    <property type="project" value="UniProtKB-KW"/>
</dbReference>
<dbReference type="Pfam" id="PF07714">
    <property type="entry name" value="PK_Tyr_Ser-Thr"/>
    <property type="match status" value="1"/>
</dbReference>
<dbReference type="Gene3D" id="3.30.200.20">
    <property type="entry name" value="Phosphorylase Kinase, domain 1"/>
    <property type="match status" value="1"/>
</dbReference>
<dbReference type="PANTHER" id="PTHR27001">
    <property type="entry name" value="OS01G0253100 PROTEIN"/>
    <property type="match status" value="1"/>
</dbReference>
<feature type="region of interest" description="Disordered" evidence="3">
    <location>
        <begin position="210"/>
        <end position="234"/>
    </location>
</feature>
<dbReference type="InterPro" id="IPR008271">
    <property type="entry name" value="Ser/Thr_kinase_AS"/>
</dbReference>
<evidence type="ECO:0000259" key="4">
    <source>
        <dbReference type="PROSITE" id="PS50011"/>
    </source>
</evidence>
<evidence type="ECO:0000313" key="5">
    <source>
        <dbReference type="EMBL" id="RVW54579.1"/>
    </source>
</evidence>
<dbReference type="SUPFAM" id="SSF56112">
    <property type="entry name" value="Protein kinase-like (PK-like)"/>
    <property type="match status" value="1"/>
</dbReference>
<keyword evidence="2" id="KW-0067">ATP-binding</keyword>
<dbReference type="PROSITE" id="PS50011">
    <property type="entry name" value="PROTEIN_KINASE_DOM"/>
    <property type="match status" value="1"/>
</dbReference>
<keyword evidence="1" id="KW-0547">Nucleotide-binding</keyword>
<organism evidence="5 6">
    <name type="scientific">Vitis vinifera</name>
    <name type="common">Grape</name>
    <dbReference type="NCBI Taxonomy" id="29760"/>
    <lineage>
        <taxon>Eukaryota</taxon>
        <taxon>Viridiplantae</taxon>
        <taxon>Streptophyta</taxon>
        <taxon>Embryophyta</taxon>
        <taxon>Tracheophyta</taxon>
        <taxon>Spermatophyta</taxon>
        <taxon>Magnoliopsida</taxon>
        <taxon>eudicotyledons</taxon>
        <taxon>Gunneridae</taxon>
        <taxon>Pentapetalae</taxon>
        <taxon>rosids</taxon>
        <taxon>Vitales</taxon>
        <taxon>Vitaceae</taxon>
        <taxon>Viteae</taxon>
        <taxon>Vitis</taxon>
    </lineage>
</organism>
<dbReference type="InterPro" id="IPR000719">
    <property type="entry name" value="Prot_kinase_dom"/>
</dbReference>
<keyword evidence="5" id="KW-0675">Receptor</keyword>
<evidence type="ECO:0000313" key="6">
    <source>
        <dbReference type="Proteomes" id="UP000288805"/>
    </source>
</evidence>
<accession>A0A438F3J9</accession>
<reference evidence="5 6" key="1">
    <citation type="journal article" date="2018" name="PLoS Genet.">
        <title>Population sequencing reveals clonal diversity and ancestral inbreeding in the grapevine cultivar Chardonnay.</title>
        <authorList>
            <person name="Roach M.J."/>
            <person name="Johnson D.L."/>
            <person name="Bohlmann J."/>
            <person name="van Vuuren H.J."/>
            <person name="Jones S.J."/>
            <person name="Pretorius I.S."/>
            <person name="Schmidt S.A."/>
            <person name="Borneman A.R."/>
        </authorList>
    </citation>
    <scope>NUCLEOTIDE SEQUENCE [LARGE SCALE GENOMIC DNA]</scope>
    <source>
        <strain evidence="6">cv. Chardonnay</strain>
        <tissue evidence="5">Leaf</tissue>
    </source>
</reference>
<dbReference type="GO" id="GO:0030246">
    <property type="term" value="F:carbohydrate binding"/>
    <property type="evidence" value="ECO:0007669"/>
    <property type="project" value="UniProtKB-KW"/>
</dbReference>
<sequence>MSMPSVLCRREGEGESRQSVIVALEGNKVSTAPLAKALRDLVGPTDELLVLAILTNIKTEALPILPSTDYSSNIKFLREEVSQRKEHYRNIFRPFYDRCKSSEVKFQLKVSAGCQPRDIIMEQAKNSKTTWIVIDRCFARDMIPRSNDTDCNISLVDEDEEAMILKYLALNDGSGTSAVDQVISNPEPSDLTEELPSQEEPQLCSSPNVGAEFQPFSPSAPESMSTERENPTMSEPYEECEIIEDLETPNISSQRLCDLMQVRPLHLSEEIVAAITGGFMTKVSTNRKENSETYTGFVADDQSQIMVKRFKGDSGGVLEAEKKAALYIYHKNILGLRGYHSSKNTTVLVFPFARGRTLDNYLYAKIMVGNMKSNISAGSRGKEVDLTFLDKMEIAIGIANGIRYMHEECPRGPIAHGDLKPHNIILGHDLKPQISGFGRATWLLLEQTLPFTNKRCPDKDPSDNPSTVLVKSDILSFGVLLLRLFCRRHVPQDDKNLIKWARPLLLERAFHELLGEDTQDLDMYGLYKVMTAATQCTKTTPSSRPCMSEVISILRGESSCAVQCSPTIESSM</sequence>
<name>A0A438F3J9_VITVI</name>
<dbReference type="AlphaFoldDB" id="A0A438F3J9"/>
<dbReference type="InterPro" id="IPR011009">
    <property type="entry name" value="Kinase-like_dom_sf"/>
</dbReference>
<dbReference type="SMART" id="SM00220">
    <property type="entry name" value="S_TKc"/>
    <property type="match status" value="1"/>
</dbReference>
<dbReference type="Gene3D" id="1.10.510.10">
    <property type="entry name" value="Transferase(Phosphotransferase) domain 1"/>
    <property type="match status" value="1"/>
</dbReference>
<evidence type="ECO:0000256" key="2">
    <source>
        <dbReference type="ARBA" id="ARBA00022840"/>
    </source>
</evidence>
<keyword evidence="5" id="KW-0430">Lectin</keyword>
<gene>
    <name evidence="5" type="primary">RLK1_8</name>
    <name evidence="5" type="ORF">CK203_071525</name>
</gene>
<keyword evidence="5" id="KW-0808">Transferase</keyword>